<keyword evidence="2" id="KW-1185">Reference proteome</keyword>
<dbReference type="Pfam" id="PF09351">
    <property type="entry name" value="DUF1993"/>
    <property type="match status" value="1"/>
</dbReference>
<sequence length="170" mass="17981">MTPISFFSFVGMYDKALDATANILAKGAAHAAAQGVSDADFLGWKLADDMLPLSFQLSMVINFSKSYTARAAGVDVPAALPEDLDVAGFQAAISDAKAFLATLTPEQFAGREDVPATIKLGNVMEPTLPIGQWVTGFATTNIHFHLSIAYAILRMRGVAIGKADLFPTGL</sequence>
<dbReference type="KEGG" id="slan:GV829_03890"/>
<dbReference type="Gene3D" id="1.20.120.450">
    <property type="entry name" value="dinb family like domain"/>
    <property type="match status" value="1"/>
</dbReference>
<reference evidence="1 2" key="1">
    <citation type="submission" date="2020-01" db="EMBL/GenBank/DDBJ databases">
        <title>Sphingomonas sp. strain CSW-10.</title>
        <authorList>
            <person name="Chen W.-M."/>
        </authorList>
    </citation>
    <scope>NUCLEOTIDE SEQUENCE [LARGE SCALE GENOMIC DNA]</scope>
    <source>
        <strain evidence="1 2">CSW-10</strain>
    </source>
</reference>
<proteinExistence type="predicted"/>
<evidence type="ECO:0000313" key="1">
    <source>
        <dbReference type="EMBL" id="QJQ31688.1"/>
    </source>
</evidence>
<dbReference type="InterPro" id="IPR034660">
    <property type="entry name" value="DinB/YfiT-like"/>
</dbReference>
<dbReference type="PANTHER" id="PTHR36922:SF1">
    <property type="entry name" value="DUF1993 DOMAIN-CONTAINING PROTEIN"/>
    <property type="match status" value="1"/>
</dbReference>
<dbReference type="Proteomes" id="UP000503018">
    <property type="component" value="Chromosome"/>
</dbReference>
<dbReference type="InterPro" id="IPR018531">
    <property type="entry name" value="DUF1993"/>
</dbReference>
<dbReference type="AlphaFoldDB" id="A0A6M4ARJ2"/>
<dbReference type="RefSeq" id="WP_169943999.1">
    <property type="nucleotide sequence ID" value="NZ_CP053015.1"/>
</dbReference>
<evidence type="ECO:0000313" key="2">
    <source>
        <dbReference type="Proteomes" id="UP000503018"/>
    </source>
</evidence>
<name>A0A6M4ARJ2_9SPHN</name>
<dbReference type="PANTHER" id="PTHR36922">
    <property type="entry name" value="BLL2446 PROTEIN"/>
    <property type="match status" value="1"/>
</dbReference>
<gene>
    <name evidence="1" type="ORF">GV829_03890</name>
</gene>
<dbReference type="SUPFAM" id="SSF109854">
    <property type="entry name" value="DinB/YfiT-like putative metalloenzymes"/>
    <property type="match status" value="1"/>
</dbReference>
<accession>A0A6M4ARJ2</accession>
<dbReference type="EMBL" id="CP053015">
    <property type="protein sequence ID" value="QJQ31688.1"/>
    <property type="molecule type" value="Genomic_DNA"/>
</dbReference>
<protein>
    <submittedName>
        <fullName evidence="1">DUF1993 domain-containing protein</fullName>
    </submittedName>
</protein>
<organism evidence="1 2">
    <name type="scientific">Sphingomonas lacunae</name>
    <dbReference type="NCBI Taxonomy" id="2698828"/>
    <lineage>
        <taxon>Bacteria</taxon>
        <taxon>Pseudomonadati</taxon>
        <taxon>Pseudomonadota</taxon>
        <taxon>Alphaproteobacteria</taxon>
        <taxon>Sphingomonadales</taxon>
        <taxon>Sphingomonadaceae</taxon>
        <taxon>Sphingomonas</taxon>
    </lineage>
</organism>